<dbReference type="EMBL" id="JAVREQ010000015">
    <property type="protein sequence ID" value="MDT0380480.1"/>
    <property type="molecule type" value="Genomic_DNA"/>
</dbReference>
<dbReference type="Gene3D" id="3.40.50.150">
    <property type="entry name" value="Vaccinia Virus protein VP39"/>
    <property type="match status" value="1"/>
</dbReference>
<protein>
    <submittedName>
        <fullName evidence="2">FkbM family methyltransferase</fullName>
    </submittedName>
</protein>
<gene>
    <name evidence="2" type="ORF">RM572_17140</name>
</gene>
<dbReference type="RefSeq" id="WP_311674233.1">
    <property type="nucleotide sequence ID" value="NZ_JAVREQ010000015.1"/>
</dbReference>
<keyword evidence="2" id="KW-0808">Transferase</keyword>
<name>A0ABU2NU25_9ACTN</name>
<keyword evidence="2" id="KW-0489">Methyltransferase</keyword>
<dbReference type="SUPFAM" id="SSF53335">
    <property type="entry name" value="S-adenosyl-L-methionine-dependent methyltransferases"/>
    <property type="match status" value="1"/>
</dbReference>
<evidence type="ECO:0000259" key="1">
    <source>
        <dbReference type="Pfam" id="PF05050"/>
    </source>
</evidence>
<evidence type="ECO:0000313" key="3">
    <source>
        <dbReference type="Proteomes" id="UP001183414"/>
    </source>
</evidence>
<sequence>MAELVELGDGALKVYTQSAVEMEYIYNEIFRQECYGGLDLPERPFVLDAGGNVGMFVLYLKAHHPDAEVVSFEPMPASRELFEKNMALHGIDGVTLHPCALGSRAERDVKFSFYPLLPANSTRHPEIKELPKDQMAEKVDRETVEQYYHAEEVTADVERLAAFIPEGRTVDLLKIDVEGAEADVLRGVDESQWPRVKRVVAEVVDMDGRLDAICGILREAGFEVDAQQAPMTEAADRYSMVRAVRA</sequence>
<dbReference type="GO" id="GO:0008168">
    <property type="term" value="F:methyltransferase activity"/>
    <property type="evidence" value="ECO:0007669"/>
    <property type="project" value="UniProtKB-KW"/>
</dbReference>
<evidence type="ECO:0000313" key="2">
    <source>
        <dbReference type="EMBL" id="MDT0380480.1"/>
    </source>
</evidence>
<accession>A0ABU2NU25</accession>
<proteinExistence type="predicted"/>
<feature type="domain" description="Methyltransferase FkbM" evidence="1">
    <location>
        <begin position="48"/>
        <end position="223"/>
    </location>
</feature>
<comment type="caution">
    <text evidence="2">The sequence shown here is derived from an EMBL/GenBank/DDBJ whole genome shotgun (WGS) entry which is preliminary data.</text>
</comment>
<dbReference type="NCBIfam" id="TIGR01444">
    <property type="entry name" value="fkbM_fam"/>
    <property type="match status" value="1"/>
</dbReference>
<dbReference type="PANTHER" id="PTHR34203:SF13">
    <property type="entry name" value="EXPRESSED PROTEIN"/>
    <property type="match status" value="1"/>
</dbReference>
<reference evidence="3" key="1">
    <citation type="submission" date="2023-07" db="EMBL/GenBank/DDBJ databases">
        <title>30 novel species of actinomycetes from the DSMZ collection.</title>
        <authorList>
            <person name="Nouioui I."/>
        </authorList>
    </citation>
    <scope>NUCLEOTIDE SEQUENCE [LARGE SCALE GENOMIC DNA]</scope>
    <source>
        <strain evidence="3">DSM 42041</strain>
    </source>
</reference>
<keyword evidence="3" id="KW-1185">Reference proteome</keyword>
<dbReference type="InterPro" id="IPR029063">
    <property type="entry name" value="SAM-dependent_MTases_sf"/>
</dbReference>
<dbReference type="InterPro" id="IPR052514">
    <property type="entry name" value="SAM-dependent_MTase"/>
</dbReference>
<dbReference type="Pfam" id="PF05050">
    <property type="entry name" value="Methyltransf_21"/>
    <property type="match status" value="1"/>
</dbReference>
<dbReference type="InterPro" id="IPR006342">
    <property type="entry name" value="FkbM_mtfrase"/>
</dbReference>
<organism evidence="2 3">
    <name type="scientific">Streptomyces hazeniae</name>
    <dbReference type="NCBI Taxonomy" id="3075538"/>
    <lineage>
        <taxon>Bacteria</taxon>
        <taxon>Bacillati</taxon>
        <taxon>Actinomycetota</taxon>
        <taxon>Actinomycetes</taxon>
        <taxon>Kitasatosporales</taxon>
        <taxon>Streptomycetaceae</taxon>
        <taxon>Streptomyces</taxon>
    </lineage>
</organism>
<dbReference type="PANTHER" id="PTHR34203">
    <property type="entry name" value="METHYLTRANSFERASE, FKBM FAMILY PROTEIN"/>
    <property type="match status" value="1"/>
</dbReference>
<dbReference type="Proteomes" id="UP001183414">
    <property type="component" value="Unassembled WGS sequence"/>
</dbReference>
<dbReference type="GO" id="GO:0032259">
    <property type="term" value="P:methylation"/>
    <property type="evidence" value="ECO:0007669"/>
    <property type="project" value="UniProtKB-KW"/>
</dbReference>